<organism evidence="2 3">
    <name type="scientific">Maribacter dokdonensis</name>
    <dbReference type="NCBI Taxonomy" id="320912"/>
    <lineage>
        <taxon>Bacteria</taxon>
        <taxon>Pseudomonadati</taxon>
        <taxon>Bacteroidota</taxon>
        <taxon>Flavobacteriia</taxon>
        <taxon>Flavobacteriales</taxon>
        <taxon>Flavobacteriaceae</taxon>
        <taxon>Maribacter</taxon>
    </lineage>
</organism>
<dbReference type="AlphaFoldDB" id="A0A1H4JWC8"/>
<evidence type="ECO:0000313" key="2">
    <source>
        <dbReference type="EMBL" id="SEB50447.1"/>
    </source>
</evidence>
<evidence type="ECO:0000313" key="3">
    <source>
        <dbReference type="Proteomes" id="UP000183038"/>
    </source>
</evidence>
<dbReference type="Proteomes" id="UP000183038">
    <property type="component" value="Unassembled WGS sequence"/>
</dbReference>
<dbReference type="OrthoDB" id="1176629at2"/>
<reference evidence="2 3" key="1">
    <citation type="submission" date="2016-10" db="EMBL/GenBank/DDBJ databases">
        <authorList>
            <person name="de Groot N.N."/>
        </authorList>
    </citation>
    <scope>NUCLEOTIDE SEQUENCE [LARGE SCALE GENOMIC DNA]</scope>
    <source>
        <strain evidence="2 3">MAR_2009_71</strain>
    </source>
</reference>
<evidence type="ECO:0000256" key="1">
    <source>
        <dbReference type="SAM" id="Phobius"/>
    </source>
</evidence>
<dbReference type="RefSeq" id="WP_074670015.1">
    <property type="nucleotide sequence ID" value="NZ_FNTB01000001.1"/>
</dbReference>
<protein>
    <submittedName>
        <fullName evidence="2">Uncharacterized protein</fullName>
    </submittedName>
</protein>
<sequence>MYSDRTNSELIEIMNQHSLLTFEAQLSLQEELQKRAVVVDLSDLNTTIANKRAQIQNLEYLKDFGFQANRTVDGFTVTRTQKALFTDVLAVVVGLLVFLLGVYGCINLVYTFINGDELDVFTLAYKFAMAGLIFIGFSFFSGLQRLFDFYGFELRKANGSITLKKRFDVKLEEVQVNATDIHLEEDEDILAIKLGHETIFTSNGGNLIQTLTLQELAKELKA</sequence>
<dbReference type="EMBL" id="FNTB01000001">
    <property type="protein sequence ID" value="SEB50447.1"/>
    <property type="molecule type" value="Genomic_DNA"/>
</dbReference>
<proteinExistence type="predicted"/>
<keyword evidence="1" id="KW-0812">Transmembrane</keyword>
<gene>
    <name evidence="2" type="ORF">SAMN05192540_0610</name>
</gene>
<keyword evidence="1" id="KW-0472">Membrane</keyword>
<feature type="transmembrane region" description="Helical" evidence="1">
    <location>
        <begin position="88"/>
        <end position="113"/>
    </location>
</feature>
<keyword evidence="1" id="KW-1133">Transmembrane helix</keyword>
<feature type="transmembrane region" description="Helical" evidence="1">
    <location>
        <begin position="125"/>
        <end position="147"/>
    </location>
</feature>
<accession>A0A1H4JWC8</accession>
<name>A0A1H4JWC8_9FLAO</name>